<feature type="transmembrane region" description="Helical" evidence="8">
    <location>
        <begin position="124"/>
        <end position="149"/>
    </location>
</feature>
<dbReference type="PANTHER" id="PTHR30269:SF37">
    <property type="entry name" value="MEMBRANE TRANSPORTER PROTEIN"/>
    <property type="match status" value="1"/>
</dbReference>
<evidence type="ECO:0000256" key="8">
    <source>
        <dbReference type="RuleBase" id="RU363041"/>
    </source>
</evidence>
<dbReference type="GO" id="GO:0005886">
    <property type="term" value="C:plasma membrane"/>
    <property type="evidence" value="ECO:0007669"/>
    <property type="project" value="UniProtKB-SubCell"/>
</dbReference>
<evidence type="ECO:0000256" key="7">
    <source>
        <dbReference type="ARBA" id="ARBA00023136"/>
    </source>
</evidence>
<proteinExistence type="inferred from homology"/>
<dbReference type="PANTHER" id="PTHR30269">
    <property type="entry name" value="TRANSMEMBRANE PROTEIN YFCA"/>
    <property type="match status" value="1"/>
</dbReference>
<keyword evidence="4 8" id="KW-1003">Cell membrane</keyword>
<evidence type="ECO:0000256" key="4">
    <source>
        <dbReference type="ARBA" id="ARBA00022475"/>
    </source>
</evidence>
<dbReference type="RefSeq" id="WP_115535648.1">
    <property type="nucleotide sequence ID" value="NZ_QRGA01000012.1"/>
</dbReference>
<keyword evidence="6 8" id="KW-1133">Transmembrane helix</keyword>
<protein>
    <recommendedName>
        <fullName evidence="8">Probable membrane transporter protein</fullName>
    </recommendedName>
</protein>
<keyword evidence="10" id="KW-1185">Reference proteome</keyword>
<evidence type="ECO:0000256" key="2">
    <source>
        <dbReference type="ARBA" id="ARBA00009142"/>
    </source>
</evidence>
<evidence type="ECO:0000256" key="1">
    <source>
        <dbReference type="ARBA" id="ARBA00004651"/>
    </source>
</evidence>
<feature type="transmembrane region" description="Helical" evidence="8">
    <location>
        <begin position="70"/>
        <end position="90"/>
    </location>
</feature>
<keyword evidence="7 8" id="KW-0472">Membrane</keyword>
<dbReference type="OrthoDB" id="5472127at2"/>
<dbReference type="Pfam" id="PF01925">
    <property type="entry name" value="TauE"/>
    <property type="match status" value="1"/>
</dbReference>
<evidence type="ECO:0000256" key="3">
    <source>
        <dbReference type="ARBA" id="ARBA00022448"/>
    </source>
</evidence>
<organism evidence="9 10">
    <name type="scientific">Trinickia dinghuensis</name>
    <dbReference type="NCBI Taxonomy" id="2291023"/>
    <lineage>
        <taxon>Bacteria</taxon>
        <taxon>Pseudomonadati</taxon>
        <taxon>Pseudomonadota</taxon>
        <taxon>Betaproteobacteria</taxon>
        <taxon>Burkholderiales</taxon>
        <taxon>Burkholderiaceae</taxon>
        <taxon>Trinickia</taxon>
    </lineage>
</organism>
<feature type="transmembrane region" description="Helical" evidence="8">
    <location>
        <begin position="96"/>
        <end position="115"/>
    </location>
</feature>
<name>A0A3D8JUU3_9BURK</name>
<dbReference type="InterPro" id="IPR002781">
    <property type="entry name" value="TM_pro_TauE-like"/>
</dbReference>
<evidence type="ECO:0000313" key="10">
    <source>
        <dbReference type="Proteomes" id="UP000256838"/>
    </source>
</evidence>
<dbReference type="AlphaFoldDB" id="A0A3D8JUU3"/>
<feature type="transmembrane region" description="Helical" evidence="8">
    <location>
        <begin position="191"/>
        <end position="209"/>
    </location>
</feature>
<comment type="subcellular location">
    <subcellularLocation>
        <location evidence="1 8">Cell membrane</location>
        <topology evidence="1 8">Multi-pass membrane protein</topology>
    </subcellularLocation>
</comment>
<dbReference type="InterPro" id="IPR052017">
    <property type="entry name" value="TSUP"/>
</dbReference>
<evidence type="ECO:0000313" key="9">
    <source>
        <dbReference type="EMBL" id="RDU96859.1"/>
    </source>
</evidence>
<comment type="caution">
    <text evidence="9">The sequence shown here is derived from an EMBL/GenBank/DDBJ whole genome shotgun (WGS) entry which is preliminary data.</text>
</comment>
<gene>
    <name evidence="9" type="ORF">DWV00_21605</name>
</gene>
<accession>A0A3D8JUU3</accession>
<feature type="transmembrane region" description="Helical" evidence="8">
    <location>
        <begin position="161"/>
        <end position="179"/>
    </location>
</feature>
<feature type="transmembrane region" description="Helical" evidence="8">
    <location>
        <begin position="215"/>
        <end position="234"/>
    </location>
</feature>
<evidence type="ECO:0000256" key="6">
    <source>
        <dbReference type="ARBA" id="ARBA00022989"/>
    </source>
</evidence>
<evidence type="ECO:0000256" key="5">
    <source>
        <dbReference type="ARBA" id="ARBA00022692"/>
    </source>
</evidence>
<dbReference type="Proteomes" id="UP000256838">
    <property type="component" value="Unassembled WGS sequence"/>
</dbReference>
<keyword evidence="3" id="KW-0813">Transport</keyword>
<comment type="similarity">
    <text evidence="2 8">Belongs to the 4-toluene sulfonate uptake permease (TSUP) (TC 2.A.102) family.</text>
</comment>
<sequence>MSLTTFLLLALVVVVASFVQGAVGVGFALIVAPIASLVAPAMVPVSLLILMVPLNLYVSWRERPAVDSGGTLWITLGRIAGAVGGVWILSRLSAHNLNLLIGIFTIVAAAATLYAPSFTPGRNVFVLAGAVTGITETATGIGGPALAMVFQHHKPPALRSTIALCFAIGEVVSLVFFCWSGRVRMTTVEPALALIPAVALGVLLSRVVHQHTEGGRLRIAVMVFAIVSGALILIQTLA</sequence>
<dbReference type="EMBL" id="QRGA01000012">
    <property type="protein sequence ID" value="RDU96859.1"/>
    <property type="molecule type" value="Genomic_DNA"/>
</dbReference>
<feature type="transmembrane region" description="Helical" evidence="8">
    <location>
        <begin position="37"/>
        <end position="58"/>
    </location>
</feature>
<reference evidence="9 10" key="1">
    <citation type="submission" date="2018-08" db="EMBL/GenBank/DDBJ databases">
        <title>Paraburkholderia sp. DHOM06 isolated from forest soil.</title>
        <authorList>
            <person name="Gao Z.-H."/>
            <person name="Qiu L.-H."/>
        </authorList>
    </citation>
    <scope>NUCLEOTIDE SEQUENCE [LARGE SCALE GENOMIC DNA]</scope>
    <source>
        <strain evidence="9 10">DHOM06</strain>
    </source>
</reference>
<keyword evidence="5 8" id="KW-0812">Transmembrane</keyword>